<evidence type="ECO:0000313" key="3">
    <source>
        <dbReference type="Proteomes" id="UP000021315"/>
    </source>
</evidence>
<accession>A0A080MG96</accession>
<dbReference type="EMBL" id="JDST02000059">
    <property type="protein sequence ID" value="KFB76269.1"/>
    <property type="molecule type" value="Genomic_DNA"/>
</dbReference>
<evidence type="ECO:0000256" key="1">
    <source>
        <dbReference type="SAM" id="SignalP"/>
    </source>
</evidence>
<evidence type="ECO:0008006" key="4">
    <source>
        <dbReference type="Google" id="ProtNLM"/>
    </source>
</evidence>
<protein>
    <recommendedName>
        <fullName evidence="4">DUF2271 domain-containing protein</fullName>
    </recommendedName>
</protein>
<comment type="caution">
    <text evidence="2">The sequence shown here is derived from an EMBL/GenBank/DDBJ whole genome shotgun (WGS) entry which is preliminary data.</text>
</comment>
<reference evidence="2" key="1">
    <citation type="submission" date="2014-02" db="EMBL/GenBank/DDBJ databases">
        <title>Expanding our view of genomic diversity in Candidatus Accumulibacter clades.</title>
        <authorList>
            <person name="Skennerton C.T."/>
            <person name="Barr J.J."/>
            <person name="Slater F.R."/>
            <person name="Bond P.L."/>
            <person name="Tyson G.W."/>
        </authorList>
    </citation>
    <scope>NUCLEOTIDE SEQUENCE [LARGE SCALE GENOMIC DNA]</scope>
</reference>
<dbReference type="AlphaFoldDB" id="A0A080MG96"/>
<keyword evidence="1" id="KW-0732">Signal</keyword>
<evidence type="ECO:0000313" key="2">
    <source>
        <dbReference type="EMBL" id="KFB76269.1"/>
    </source>
</evidence>
<dbReference type="RefSeq" id="WP_034950197.1">
    <property type="nucleotide sequence ID" value="NZ_JDST02000059.1"/>
</dbReference>
<proteinExistence type="predicted"/>
<feature type="signal peptide" evidence="1">
    <location>
        <begin position="1"/>
        <end position="26"/>
    </location>
</feature>
<gene>
    <name evidence="2" type="ORF">AW06_002691</name>
</gene>
<sequence>MNRLRRQATIALIALPACFYPLTLMAQQPGAGAGKVTISIAQPVPGSTVDHHVVKVRGAASRKGNEHVWLLARRTDFAPLWWPQREVAVDPQSGRFEGPVTLGGPQDVDWDFDIAAVLADTQAHTQLLDYWKKAMTTGDWRPIDLPRGIQGLAVVKVKKTRR</sequence>
<feature type="chain" id="PRO_5001751063" description="DUF2271 domain-containing protein" evidence="1">
    <location>
        <begin position="27"/>
        <end position="162"/>
    </location>
</feature>
<name>A0A080MG96_9PROT</name>
<dbReference type="STRING" id="1453999.AW06_002691"/>
<dbReference type="Proteomes" id="UP000021315">
    <property type="component" value="Unassembled WGS sequence"/>
</dbReference>
<keyword evidence="3" id="KW-1185">Reference proteome</keyword>
<organism evidence="2 3">
    <name type="scientific">Candidatus Accumulibacter cognatus</name>
    <dbReference type="NCBI Taxonomy" id="2954383"/>
    <lineage>
        <taxon>Bacteria</taxon>
        <taxon>Pseudomonadati</taxon>
        <taxon>Pseudomonadota</taxon>
        <taxon>Betaproteobacteria</taxon>
        <taxon>Candidatus Accumulibacter</taxon>
    </lineage>
</organism>